<dbReference type="InterPro" id="IPR019350">
    <property type="entry name" value="RNA_pol_I-sp_TIF_RRN6-like"/>
</dbReference>
<accession>A0A166A872</accession>
<feature type="compositionally biased region" description="Polar residues" evidence="1">
    <location>
        <begin position="829"/>
        <end position="845"/>
    </location>
</feature>
<dbReference type="Proteomes" id="UP000076798">
    <property type="component" value="Unassembled WGS sequence"/>
</dbReference>
<organism evidence="3 4">
    <name type="scientific">Sistotremastrum suecicum HHB10207 ss-3</name>
    <dbReference type="NCBI Taxonomy" id="1314776"/>
    <lineage>
        <taxon>Eukaryota</taxon>
        <taxon>Fungi</taxon>
        <taxon>Dikarya</taxon>
        <taxon>Basidiomycota</taxon>
        <taxon>Agaricomycotina</taxon>
        <taxon>Agaricomycetes</taxon>
        <taxon>Sistotremastrales</taxon>
        <taxon>Sistotremastraceae</taxon>
        <taxon>Sistotremastrum</taxon>
    </lineage>
</organism>
<feature type="region of interest" description="Disordered" evidence="1">
    <location>
        <begin position="704"/>
        <end position="743"/>
    </location>
</feature>
<protein>
    <recommendedName>
        <fullName evidence="2">RRN6 K-rich C-terminal domain-containing protein</fullName>
    </recommendedName>
</protein>
<dbReference type="OrthoDB" id="2382881at2759"/>
<dbReference type="GO" id="GO:0042790">
    <property type="term" value="P:nucleolar large rRNA transcription by RNA polymerase I"/>
    <property type="evidence" value="ECO:0007669"/>
    <property type="project" value="TreeGrafter"/>
</dbReference>
<reference evidence="3 4" key="1">
    <citation type="journal article" date="2016" name="Mol. Biol. Evol.">
        <title>Comparative Genomics of Early-Diverging Mushroom-Forming Fungi Provides Insights into the Origins of Lignocellulose Decay Capabilities.</title>
        <authorList>
            <person name="Nagy L.G."/>
            <person name="Riley R."/>
            <person name="Tritt A."/>
            <person name="Adam C."/>
            <person name="Daum C."/>
            <person name="Floudas D."/>
            <person name="Sun H."/>
            <person name="Yadav J.S."/>
            <person name="Pangilinan J."/>
            <person name="Larsson K.H."/>
            <person name="Matsuura K."/>
            <person name="Barry K."/>
            <person name="Labutti K."/>
            <person name="Kuo R."/>
            <person name="Ohm R.A."/>
            <person name="Bhattacharya S.S."/>
            <person name="Shirouzu T."/>
            <person name="Yoshinaga Y."/>
            <person name="Martin F.M."/>
            <person name="Grigoriev I.V."/>
            <person name="Hibbett D.S."/>
        </authorList>
    </citation>
    <scope>NUCLEOTIDE SEQUENCE [LARGE SCALE GENOMIC DNA]</scope>
    <source>
        <strain evidence="3 4">HHB10207 ss-3</strain>
    </source>
</reference>
<feature type="compositionally biased region" description="Low complexity" evidence="1">
    <location>
        <begin position="704"/>
        <end position="727"/>
    </location>
</feature>
<feature type="compositionally biased region" description="Basic residues" evidence="1">
    <location>
        <begin position="11"/>
        <end position="21"/>
    </location>
</feature>
<dbReference type="EMBL" id="KV428154">
    <property type="protein sequence ID" value="KZT35063.1"/>
    <property type="molecule type" value="Genomic_DNA"/>
</dbReference>
<dbReference type="InterPro" id="IPR048536">
    <property type="entry name" value="Rrn6_K-rich"/>
</dbReference>
<sequence length="909" mass="100479">MEWPTTSNRRPNVRTGKKRRKTQAEGRRWDAVELVGGSAGAATLVEDETGGLQWTFVSKDDEHPKIYSLRPHLRVFPETKPPEVTHPEATSRKLAEQGAMFLRSSFPDLDIPIELIEDEYKDLEAKSKDSSDRSYGNRIAHVKVQDEDGAAMDLLAFPSGQLGDQLNLSPFHLQSDSTLVFCPSASGSASFRTPIQQIEGSSTPSPLSLVVRDFTSVSFLQITTSTVRGGAPRLQPVELAFMGPEATFDKTIADMSMKPSGSSVLLVNTIGEIYAASINDSGSFSLTFVCALIPEDTPARESDSWRVKWASNESQAFATSDTTLYQVHIRSRKSLCEWHAREDDGKITSVAEASNGSLICVTTTLKMMWFDSSDIKRPLMTWKHERQPNVSLKTLSVTVGSFPIWILQSRESGVTTVYDVSREEGKLIYSWRKPYSLDGSGFFTPSYPRAGSCVMPIHGYEPETFALFELSEGGAIYQTLFQVNDKSVTFHALEVRDVVGLKWDARLESLASTELRANVGALGQKKKITIDLSRLYKRLFICKEPGAANEEEDYATARSMNDRMIAYLKGGDATQEPNLLTTFDLIFKSSTAPRRGRSSFLSGTDLHGPLLTRRIHPDDIPVQLISNSALWHHNHHQTLQYLDPYFPPDVANMPEYLSQFDTVGSTQRPLPENVLRIQQKACERLALDFGLSLDIFSWRGFQSTPTSLESNSPEESLEPSPSQPDSPAANHTTPPPPITFSFLRPAFSETGKADVSNGEQPVPMSVRLLLQEWTIGANPRSYMYKDPYTTREASDNESESELLGPGRARDRGAKSKMKLAVGGGIPALQASQPPRIMSSQTQTQPPAILQRARSLERDLAPLRFGTQLPASQKQSGFSQELLPATQPVAGPFASRANSAKKPKKRTGGF</sequence>
<gene>
    <name evidence="3" type="ORF">SISSUDRAFT_1051950</name>
</gene>
<dbReference type="PANTHER" id="PTHR28221:SF2">
    <property type="entry name" value="RNA POLYMERASE I-SPECIFIC TRANSCRIPTION INITIATION FACTOR RRN6"/>
    <property type="match status" value="1"/>
</dbReference>
<dbReference type="GO" id="GO:0070860">
    <property type="term" value="C:RNA polymerase I core factor complex"/>
    <property type="evidence" value="ECO:0007669"/>
    <property type="project" value="TreeGrafter"/>
</dbReference>
<proteinExistence type="predicted"/>
<dbReference type="STRING" id="1314776.A0A166A872"/>
<evidence type="ECO:0000313" key="3">
    <source>
        <dbReference type="EMBL" id="KZT35063.1"/>
    </source>
</evidence>
<dbReference type="Pfam" id="PF20639">
    <property type="entry name" value="Rrn6_K-rich"/>
    <property type="match status" value="1"/>
</dbReference>
<feature type="compositionally biased region" description="Basic residues" evidence="1">
    <location>
        <begin position="898"/>
        <end position="909"/>
    </location>
</feature>
<dbReference type="PANTHER" id="PTHR28221">
    <property type="entry name" value="RNA POLYMERASE I-SPECIFIC TRANSCRIPTION INITIATION FACTOR RRN6"/>
    <property type="match status" value="1"/>
</dbReference>
<keyword evidence="4" id="KW-1185">Reference proteome</keyword>
<evidence type="ECO:0000259" key="2">
    <source>
        <dbReference type="Pfam" id="PF20639"/>
    </source>
</evidence>
<feature type="domain" description="RRN6 K-rich C-terminal" evidence="2">
    <location>
        <begin position="769"/>
        <end position="909"/>
    </location>
</feature>
<feature type="region of interest" description="Disordered" evidence="1">
    <location>
        <begin position="789"/>
        <end position="909"/>
    </location>
</feature>
<evidence type="ECO:0000256" key="1">
    <source>
        <dbReference type="SAM" id="MobiDB-lite"/>
    </source>
</evidence>
<feature type="region of interest" description="Disordered" evidence="1">
    <location>
        <begin position="1"/>
        <end position="27"/>
    </location>
</feature>
<feature type="compositionally biased region" description="Polar residues" evidence="1">
    <location>
        <begin position="1"/>
        <end position="10"/>
    </location>
</feature>
<dbReference type="AlphaFoldDB" id="A0A166A872"/>
<dbReference type="GO" id="GO:0001163">
    <property type="term" value="F:RNA polymerase I transcription regulatory region sequence-specific DNA binding"/>
    <property type="evidence" value="ECO:0007669"/>
    <property type="project" value="TreeGrafter"/>
</dbReference>
<feature type="compositionally biased region" description="Polar residues" evidence="1">
    <location>
        <begin position="868"/>
        <end position="878"/>
    </location>
</feature>
<evidence type="ECO:0000313" key="4">
    <source>
        <dbReference type="Proteomes" id="UP000076798"/>
    </source>
</evidence>
<dbReference type="GO" id="GO:0001179">
    <property type="term" value="F:RNA polymerase I general transcription initiation factor binding"/>
    <property type="evidence" value="ECO:0007669"/>
    <property type="project" value="TreeGrafter"/>
</dbReference>
<name>A0A166A872_9AGAM</name>